<dbReference type="OrthoDB" id="61116at2759"/>
<dbReference type="Pfam" id="PF05063">
    <property type="entry name" value="MT-A70"/>
    <property type="match status" value="1"/>
</dbReference>
<dbReference type="PANTHER" id="PTHR12829:SF4">
    <property type="entry name" value="N(6)-ADENINE-SPECIFIC METHYLTRANSFERASE METTL4"/>
    <property type="match status" value="1"/>
</dbReference>
<evidence type="ECO:0000256" key="1">
    <source>
        <dbReference type="PROSITE-ProRule" id="PRU00489"/>
    </source>
</evidence>
<dbReference type="SUPFAM" id="SSF53335">
    <property type="entry name" value="S-adenosyl-L-methionine-dependent methyltransferases"/>
    <property type="match status" value="1"/>
</dbReference>
<dbReference type="GO" id="GO:0008168">
    <property type="term" value="F:methyltransferase activity"/>
    <property type="evidence" value="ECO:0007669"/>
    <property type="project" value="InterPro"/>
</dbReference>
<dbReference type="PANTHER" id="PTHR12829">
    <property type="entry name" value="N6-ADENOSINE-METHYLTRANSFERASE"/>
    <property type="match status" value="1"/>
</dbReference>
<dbReference type="VEuPathDB" id="VectorBase:AALB20_038189"/>
<dbReference type="KEGG" id="aali:118456481"/>
<dbReference type="RefSeq" id="XP_035773188.1">
    <property type="nucleotide sequence ID" value="XM_035917295.1"/>
</dbReference>
<dbReference type="STRING" id="7167.A0A182F384"/>
<protein>
    <submittedName>
        <fullName evidence="2">Uncharacterized protein</fullName>
    </submittedName>
</protein>
<evidence type="ECO:0000313" key="3">
    <source>
        <dbReference type="Proteomes" id="UP000069272"/>
    </source>
</evidence>
<dbReference type="GeneID" id="118456481"/>
<sequence>MPGFRELNEISVLLNHRESVAPLYKDNFYDKRIQSASLNGVLFDINTPYDYREDRAEIPPPKKRKRLKTAGLFDETTAKVMDNLNSIKCKLGAETERHEQSNKPALEFVDNFNLASTYNADSCFNGRNTSVQTIFTELDGESFLVPPKVSFFNAPISRFSDYLPENEKFDLIVLDPPWWNKYIRRVKGANARASYRMLANDDIAQIPLERYLHGNTIVIVWCTNAPSHINAIANSFFPKWGLETVGAWYWTKITKKGEPVCRFKEPTGKQPYERLFIGLPPGSSLAKSIPRELFLYSIPSALHSHKPPLYELIRTKFALEAPSCLELFARSLHSGCTSFGMEVLKLQNRRLYELAEVE</sequence>
<proteinExistence type="inferred from homology"/>
<reference evidence="2 3" key="1">
    <citation type="journal article" date="2017" name="G3 (Bethesda)">
        <title>The Physical Genome Mapping of Anopheles albimanus Corrected Scaffold Misassemblies and Identified Interarm Rearrangements in Genus Anopheles.</title>
        <authorList>
            <person name="Artemov G.N."/>
            <person name="Peery A.N."/>
            <person name="Jiang X."/>
            <person name="Tu Z."/>
            <person name="Stegniy V.N."/>
            <person name="Sharakhova M.V."/>
            <person name="Sharakhov I.V."/>
        </authorList>
    </citation>
    <scope>NUCLEOTIDE SEQUENCE [LARGE SCALE GENOMIC DNA]</scope>
    <source>
        <strain evidence="2 3">ALBI9_A</strain>
    </source>
</reference>
<comment type="similarity">
    <text evidence="1">Belongs to the MT-A70-like family.</text>
</comment>
<keyword evidence="3" id="KW-1185">Reference proteome</keyword>
<evidence type="ECO:0000313" key="2">
    <source>
        <dbReference type="EnsemblMetazoa" id="AALB000919-PA"/>
    </source>
</evidence>
<accession>A0A182F384</accession>
<dbReference type="PROSITE" id="PS00092">
    <property type="entry name" value="N6_MTASE"/>
    <property type="match status" value="1"/>
</dbReference>
<dbReference type="Proteomes" id="UP000069272">
    <property type="component" value="Chromosome 2L"/>
</dbReference>
<dbReference type="EnsemblMetazoa" id="AALB000919-RA">
    <property type="protein sequence ID" value="AALB000919-PA"/>
    <property type="gene ID" value="AALB000919"/>
</dbReference>
<dbReference type="GO" id="GO:0032259">
    <property type="term" value="P:methylation"/>
    <property type="evidence" value="ECO:0007669"/>
    <property type="project" value="InterPro"/>
</dbReference>
<dbReference type="VEuPathDB" id="VectorBase:AALB000919"/>
<dbReference type="PROSITE" id="PS51143">
    <property type="entry name" value="MT_A70"/>
    <property type="match status" value="1"/>
</dbReference>
<dbReference type="InterPro" id="IPR007757">
    <property type="entry name" value="MT-A70-like"/>
</dbReference>
<reference evidence="2" key="2">
    <citation type="submission" date="2022-08" db="UniProtKB">
        <authorList>
            <consortium name="EnsemblMetazoa"/>
        </authorList>
    </citation>
    <scope>IDENTIFICATION</scope>
    <source>
        <strain evidence="2">STECLA/ALBI9_A</strain>
    </source>
</reference>
<dbReference type="CTD" id="64863"/>
<organism evidence="2 3">
    <name type="scientific">Anopheles albimanus</name>
    <name type="common">New world malaria mosquito</name>
    <dbReference type="NCBI Taxonomy" id="7167"/>
    <lineage>
        <taxon>Eukaryota</taxon>
        <taxon>Metazoa</taxon>
        <taxon>Ecdysozoa</taxon>
        <taxon>Arthropoda</taxon>
        <taxon>Hexapoda</taxon>
        <taxon>Insecta</taxon>
        <taxon>Pterygota</taxon>
        <taxon>Neoptera</taxon>
        <taxon>Endopterygota</taxon>
        <taxon>Diptera</taxon>
        <taxon>Nematocera</taxon>
        <taxon>Culicoidea</taxon>
        <taxon>Culicidae</taxon>
        <taxon>Anophelinae</taxon>
        <taxon>Anopheles</taxon>
    </lineage>
</organism>
<name>A0A182F384_ANOAL</name>
<dbReference type="InterPro" id="IPR029063">
    <property type="entry name" value="SAM-dependent_MTases_sf"/>
</dbReference>
<dbReference type="GO" id="GO:0003676">
    <property type="term" value="F:nucleic acid binding"/>
    <property type="evidence" value="ECO:0007669"/>
    <property type="project" value="InterPro"/>
</dbReference>
<dbReference type="GO" id="GO:0005634">
    <property type="term" value="C:nucleus"/>
    <property type="evidence" value="ECO:0007669"/>
    <property type="project" value="TreeGrafter"/>
</dbReference>
<dbReference type="AlphaFoldDB" id="A0A182F384"/>
<dbReference type="InterPro" id="IPR002052">
    <property type="entry name" value="DNA_methylase_N6_adenine_CS"/>
</dbReference>